<proteinExistence type="predicted"/>
<feature type="region of interest" description="Disordered" evidence="1">
    <location>
        <begin position="184"/>
        <end position="206"/>
    </location>
</feature>
<keyword evidence="2" id="KW-1133">Transmembrane helix</keyword>
<accession>A0A5C6CQY4</accession>
<evidence type="ECO:0000313" key="3">
    <source>
        <dbReference type="EMBL" id="TWU27333.1"/>
    </source>
</evidence>
<feature type="transmembrane region" description="Helical" evidence="2">
    <location>
        <begin position="12"/>
        <end position="30"/>
    </location>
</feature>
<evidence type="ECO:0000256" key="1">
    <source>
        <dbReference type="SAM" id="MobiDB-lite"/>
    </source>
</evidence>
<protein>
    <submittedName>
        <fullName evidence="3">Uncharacterized protein</fullName>
    </submittedName>
</protein>
<gene>
    <name evidence="3" type="ORF">Pla144_21050</name>
</gene>
<comment type="caution">
    <text evidence="3">The sequence shown here is derived from an EMBL/GenBank/DDBJ whole genome shotgun (WGS) entry which is preliminary data.</text>
</comment>
<dbReference type="EMBL" id="SJPS01000003">
    <property type="protein sequence ID" value="TWU27333.1"/>
    <property type="molecule type" value="Genomic_DNA"/>
</dbReference>
<keyword evidence="2" id="KW-0812">Transmembrane</keyword>
<dbReference type="RefSeq" id="WP_146450555.1">
    <property type="nucleotide sequence ID" value="NZ_SJPS01000003.1"/>
</dbReference>
<feature type="region of interest" description="Disordered" evidence="1">
    <location>
        <begin position="442"/>
        <end position="469"/>
    </location>
</feature>
<organism evidence="3 4">
    <name type="scientific">Bythopirellula polymerisocia</name>
    <dbReference type="NCBI Taxonomy" id="2528003"/>
    <lineage>
        <taxon>Bacteria</taxon>
        <taxon>Pseudomonadati</taxon>
        <taxon>Planctomycetota</taxon>
        <taxon>Planctomycetia</taxon>
        <taxon>Pirellulales</taxon>
        <taxon>Lacipirellulaceae</taxon>
        <taxon>Bythopirellula</taxon>
    </lineage>
</organism>
<evidence type="ECO:0000313" key="4">
    <source>
        <dbReference type="Proteomes" id="UP000318437"/>
    </source>
</evidence>
<dbReference type="OrthoDB" id="230112at2"/>
<feature type="region of interest" description="Disordered" evidence="1">
    <location>
        <begin position="41"/>
        <end position="62"/>
    </location>
</feature>
<evidence type="ECO:0000256" key="2">
    <source>
        <dbReference type="SAM" id="Phobius"/>
    </source>
</evidence>
<feature type="compositionally biased region" description="Low complexity" evidence="1">
    <location>
        <begin position="46"/>
        <end position="62"/>
    </location>
</feature>
<sequence>MASRDNQTLQGVVIGLVLLLILLIVGLLLINNERKKQEARADTAVQDAQSQRQAAGSAQSEANRFKEMMGFKEEDTQDTVQKSFEEDMTKYGSTFDESVRYYSPLLQNLQQENHKLAQSEATAKSNVKDLDEQLKALKAEKDKQFAEYDQKYKQLQEDAAGERTKFEKQRQDLIAEQNKLSEQLAQQRQEVDKARSDLSSAGKKQADQLAKLDRDITLLRSNQLDPDPFAQPADGLVRWVNQKDQKVWINLGEEDHLRPQVTFMVYSGDESDALKADSKGSIEVTKILSPHMAEARVTSDIPTRPLMEGDKIYSQVWNRGRQVGFAIAGTVDINGDGKSDIEELKRIIALNNGKVDALPGKGGEVDGEMTVDTRYLILGTFPESTMKESVDQQQAWAKMTKSADRLGIETISLDEFLNLMGWKVELRTVALGNSARAEDFPFEAKGDYAPPRNQYSPGTFRPRKPQPTY</sequence>
<reference evidence="3 4" key="1">
    <citation type="submission" date="2019-02" db="EMBL/GenBank/DDBJ databases">
        <title>Deep-cultivation of Planctomycetes and their phenomic and genomic characterization uncovers novel biology.</title>
        <authorList>
            <person name="Wiegand S."/>
            <person name="Jogler M."/>
            <person name="Boedeker C."/>
            <person name="Pinto D."/>
            <person name="Vollmers J."/>
            <person name="Rivas-Marin E."/>
            <person name="Kohn T."/>
            <person name="Peeters S.H."/>
            <person name="Heuer A."/>
            <person name="Rast P."/>
            <person name="Oberbeckmann S."/>
            <person name="Bunk B."/>
            <person name="Jeske O."/>
            <person name="Meyerdierks A."/>
            <person name="Storesund J.E."/>
            <person name="Kallscheuer N."/>
            <person name="Luecker S."/>
            <person name="Lage O.M."/>
            <person name="Pohl T."/>
            <person name="Merkel B.J."/>
            <person name="Hornburger P."/>
            <person name="Mueller R.-W."/>
            <person name="Bruemmer F."/>
            <person name="Labrenz M."/>
            <person name="Spormann A.M."/>
            <person name="Op Den Camp H."/>
            <person name="Overmann J."/>
            <person name="Amann R."/>
            <person name="Jetten M.S.M."/>
            <person name="Mascher T."/>
            <person name="Medema M.H."/>
            <person name="Devos D.P."/>
            <person name="Kaster A.-K."/>
            <person name="Ovreas L."/>
            <person name="Rohde M."/>
            <person name="Galperin M.Y."/>
            <person name="Jogler C."/>
        </authorList>
    </citation>
    <scope>NUCLEOTIDE SEQUENCE [LARGE SCALE GENOMIC DNA]</scope>
    <source>
        <strain evidence="3 4">Pla144</strain>
    </source>
</reference>
<dbReference type="AlphaFoldDB" id="A0A5C6CQY4"/>
<keyword evidence="4" id="KW-1185">Reference proteome</keyword>
<name>A0A5C6CQY4_9BACT</name>
<dbReference type="Proteomes" id="UP000318437">
    <property type="component" value="Unassembled WGS sequence"/>
</dbReference>
<keyword evidence="2" id="KW-0472">Membrane</keyword>